<evidence type="ECO:0000313" key="2">
    <source>
        <dbReference type="Proteomes" id="UP000019132"/>
    </source>
</evidence>
<dbReference type="Proteomes" id="UP000019132">
    <property type="component" value="Unassembled WGS sequence"/>
</dbReference>
<reference evidence="2" key="1">
    <citation type="journal article" date="2010" name="Genome Biol.">
        <title>Genome sequence of the necrotrophic plant pathogen Pythium ultimum reveals original pathogenicity mechanisms and effector repertoire.</title>
        <authorList>
            <person name="Levesque C.A."/>
            <person name="Brouwer H."/>
            <person name="Cano L."/>
            <person name="Hamilton J.P."/>
            <person name="Holt C."/>
            <person name="Huitema E."/>
            <person name="Raffaele S."/>
            <person name="Robideau G.P."/>
            <person name="Thines M."/>
            <person name="Win J."/>
            <person name="Zerillo M.M."/>
            <person name="Beakes G.W."/>
            <person name="Boore J.L."/>
            <person name="Busam D."/>
            <person name="Dumas B."/>
            <person name="Ferriera S."/>
            <person name="Fuerstenberg S.I."/>
            <person name="Gachon C.M."/>
            <person name="Gaulin E."/>
            <person name="Govers F."/>
            <person name="Grenville-Briggs L."/>
            <person name="Horner N."/>
            <person name="Hostetler J."/>
            <person name="Jiang R.H."/>
            <person name="Johnson J."/>
            <person name="Krajaejun T."/>
            <person name="Lin H."/>
            <person name="Meijer H.J."/>
            <person name="Moore B."/>
            <person name="Morris P."/>
            <person name="Phuntmart V."/>
            <person name="Puiu D."/>
            <person name="Shetty J."/>
            <person name="Stajich J.E."/>
            <person name="Tripathy S."/>
            <person name="Wawra S."/>
            <person name="van West P."/>
            <person name="Whitty B.R."/>
            <person name="Coutinho P.M."/>
            <person name="Henrissat B."/>
            <person name="Martin F."/>
            <person name="Thomas P.D."/>
            <person name="Tyler B.M."/>
            <person name="De Vries R.P."/>
            <person name="Kamoun S."/>
            <person name="Yandell M."/>
            <person name="Tisserat N."/>
            <person name="Buell C.R."/>
        </authorList>
    </citation>
    <scope>NUCLEOTIDE SEQUENCE</scope>
    <source>
        <strain evidence="2">DAOM:BR144</strain>
    </source>
</reference>
<dbReference type="InParanoid" id="K3X1H5"/>
<keyword evidence="2" id="KW-1185">Reference proteome</keyword>
<organism evidence="1 2">
    <name type="scientific">Globisporangium ultimum (strain ATCC 200006 / CBS 805.95 / DAOM BR144)</name>
    <name type="common">Pythium ultimum</name>
    <dbReference type="NCBI Taxonomy" id="431595"/>
    <lineage>
        <taxon>Eukaryota</taxon>
        <taxon>Sar</taxon>
        <taxon>Stramenopiles</taxon>
        <taxon>Oomycota</taxon>
        <taxon>Peronosporomycetes</taxon>
        <taxon>Pythiales</taxon>
        <taxon>Pythiaceae</taxon>
        <taxon>Globisporangium</taxon>
    </lineage>
</organism>
<protein>
    <submittedName>
        <fullName evidence="1">Uncharacterized protein</fullName>
    </submittedName>
</protein>
<sequence length="68" mass="7742">MMAQQHASGCWWLLDLKKLDGEWQATCARAQQQLMKIADSIQKTTYLEGDHWGPLGDCGNLHERALSR</sequence>
<dbReference type="VEuPathDB" id="FungiDB:PYU1_G011050"/>
<dbReference type="HOGENOM" id="CLU_2801982_0_0_1"/>
<accession>K3X1H5</accession>
<name>K3X1H5_GLOUD</name>
<dbReference type="AlphaFoldDB" id="K3X1H5"/>
<evidence type="ECO:0000313" key="1">
    <source>
        <dbReference type="EnsemblProtists" id="PYU1_T011074"/>
    </source>
</evidence>
<reference evidence="2" key="2">
    <citation type="submission" date="2010-04" db="EMBL/GenBank/DDBJ databases">
        <authorList>
            <person name="Buell R."/>
            <person name="Hamilton J."/>
            <person name="Hostetler J."/>
        </authorList>
    </citation>
    <scope>NUCLEOTIDE SEQUENCE [LARGE SCALE GENOMIC DNA]</scope>
    <source>
        <strain evidence="2">DAOM:BR144</strain>
    </source>
</reference>
<dbReference type="EMBL" id="GL376606">
    <property type="status" value="NOT_ANNOTATED_CDS"/>
    <property type="molecule type" value="Genomic_DNA"/>
</dbReference>
<reference evidence="1" key="3">
    <citation type="submission" date="2015-02" db="UniProtKB">
        <authorList>
            <consortium name="EnsemblProtists"/>
        </authorList>
    </citation>
    <scope>IDENTIFICATION</scope>
    <source>
        <strain evidence="1">DAOM BR144</strain>
    </source>
</reference>
<proteinExistence type="predicted"/>
<dbReference type="EnsemblProtists" id="PYU1_T011074">
    <property type="protein sequence ID" value="PYU1_T011074"/>
    <property type="gene ID" value="PYU1_G011050"/>
</dbReference>